<organism evidence="1 2">
    <name type="scientific">Dryococelus australis</name>
    <dbReference type="NCBI Taxonomy" id="614101"/>
    <lineage>
        <taxon>Eukaryota</taxon>
        <taxon>Metazoa</taxon>
        <taxon>Ecdysozoa</taxon>
        <taxon>Arthropoda</taxon>
        <taxon>Hexapoda</taxon>
        <taxon>Insecta</taxon>
        <taxon>Pterygota</taxon>
        <taxon>Neoptera</taxon>
        <taxon>Polyneoptera</taxon>
        <taxon>Phasmatodea</taxon>
        <taxon>Verophasmatodea</taxon>
        <taxon>Anareolatae</taxon>
        <taxon>Phasmatidae</taxon>
        <taxon>Eurycanthinae</taxon>
        <taxon>Dryococelus</taxon>
    </lineage>
</organism>
<accession>A0ABQ9HX33</accession>
<sequence>MQEYSGQSREHASPDRLSWQARLLAFVNIRMYLGLKSVHDNLGSPLVDDRPIMNAVKYRVVSGVVWTNRTINALDERVISLNRGRGGVGVRRLTSHIGELDSIPGGFRSRILACGNLAGQCHWSAGFSRDLSFSPALAFRRRSTLAAFHPHRISRPRHRLLFLGFMHRLSIHYTLPHCSLEPIGDRNGCQDASNFACLAVCCALPRTSPHYLRAQHRYQELREQQSKEVVSALAERIGVTCTPTPSKDTSHST</sequence>
<protein>
    <submittedName>
        <fullName evidence="1">Uncharacterized protein</fullName>
    </submittedName>
</protein>
<name>A0ABQ9HX33_9NEOP</name>
<keyword evidence="2" id="KW-1185">Reference proteome</keyword>
<dbReference type="Proteomes" id="UP001159363">
    <property type="component" value="Chromosome 3"/>
</dbReference>
<proteinExistence type="predicted"/>
<evidence type="ECO:0000313" key="1">
    <source>
        <dbReference type="EMBL" id="KAJ8888926.1"/>
    </source>
</evidence>
<reference evidence="1 2" key="1">
    <citation type="submission" date="2023-02" db="EMBL/GenBank/DDBJ databases">
        <title>LHISI_Scaffold_Assembly.</title>
        <authorList>
            <person name="Stuart O.P."/>
            <person name="Cleave R."/>
            <person name="Magrath M.J.L."/>
            <person name="Mikheyev A.S."/>
        </authorList>
    </citation>
    <scope>NUCLEOTIDE SEQUENCE [LARGE SCALE GENOMIC DNA]</scope>
    <source>
        <strain evidence="1">Daus_M_001</strain>
        <tissue evidence="1">Leg muscle</tissue>
    </source>
</reference>
<comment type="caution">
    <text evidence="1">The sequence shown here is derived from an EMBL/GenBank/DDBJ whole genome shotgun (WGS) entry which is preliminary data.</text>
</comment>
<evidence type="ECO:0000313" key="2">
    <source>
        <dbReference type="Proteomes" id="UP001159363"/>
    </source>
</evidence>
<dbReference type="EMBL" id="JARBHB010000003">
    <property type="protein sequence ID" value="KAJ8888926.1"/>
    <property type="molecule type" value="Genomic_DNA"/>
</dbReference>
<gene>
    <name evidence="1" type="ORF">PR048_008420</name>
</gene>